<proteinExistence type="inferred from homology"/>
<keyword evidence="3 6" id="KW-0808">Transferase</keyword>
<dbReference type="SUPFAM" id="SSF53335">
    <property type="entry name" value="S-adenosyl-L-methionine-dependent methyltransferases"/>
    <property type="match status" value="1"/>
</dbReference>
<keyword evidence="10" id="KW-1185">Reference proteome</keyword>
<evidence type="ECO:0000256" key="2">
    <source>
        <dbReference type="ARBA" id="ARBA00022603"/>
    </source>
</evidence>
<evidence type="ECO:0000256" key="1">
    <source>
        <dbReference type="ARBA" id="ARBA00008361"/>
    </source>
</evidence>
<dbReference type="InterPro" id="IPR024160">
    <property type="entry name" value="BIN3_SAM-bd_dom"/>
</dbReference>
<dbReference type="GO" id="GO:0032259">
    <property type="term" value="P:methylation"/>
    <property type="evidence" value="ECO:0007669"/>
    <property type="project" value="UniProtKB-KW"/>
</dbReference>
<dbReference type="PANTHER" id="PTHR12315">
    <property type="entry name" value="BICOID-INTERACTING PROTEIN RELATED"/>
    <property type="match status" value="1"/>
</dbReference>
<organism evidence="9 10">
    <name type="scientific">Pelagomonas calceolata</name>
    <dbReference type="NCBI Taxonomy" id="35677"/>
    <lineage>
        <taxon>Eukaryota</taxon>
        <taxon>Sar</taxon>
        <taxon>Stramenopiles</taxon>
        <taxon>Ochrophyta</taxon>
        <taxon>Pelagophyceae</taxon>
        <taxon>Pelagomonadales</taxon>
        <taxon>Pelagomonadaceae</taxon>
        <taxon>Pelagomonas</taxon>
    </lineage>
</organism>
<dbReference type="AlphaFoldDB" id="A0A8J2SWM7"/>
<evidence type="ECO:0000256" key="4">
    <source>
        <dbReference type="ARBA" id="ARBA00022691"/>
    </source>
</evidence>
<name>A0A8J2SWM7_9STRA</name>
<dbReference type="PANTHER" id="PTHR12315:SF0">
    <property type="entry name" value="7SK SNRNA METHYLPHOSPHATE CAPPING ENZYME"/>
    <property type="match status" value="1"/>
</dbReference>
<keyword evidence="2 6" id="KW-0489">Methyltransferase</keyword>
<dbReference type="Pfam" id="PF06859">
    <property type="entry name" value="Bin3"/>
    <property type="match status" value="1"/>
</dbReference>
<dbReference type="GO" id="GO:0040031">
    <property type="term" value="P:snRNA modification"/>
    <property type="evidence" value="ECO:0007669"/>
    <property type="project" value="TreeGrafter"/>
</dbReference>
<dbReference type="EMBL" id="CAKKNE010000006">
    <property type="protein sequence ID" value="CAH0378779.1"/>
    <property type="molecule type" value="Genomic_DNA"/>
</dbReference>
<evidence type="ECO:0000259" key="8">
    <source>
        <dbReference type="PROSITE" id="PS51515"/>
    </source>
</evidence>
<evidence type="ECO:0000313" key="10">
    <source>
        <dbReference type="Proteomes" id="UP000789595"/>
    </source>
</evidence>
<evidence type="ECO:0000256" key="3">
    <source>
        <dbReference type="ARBA" id="ARBA00022679"/>
    </source>
</evidence>
<sequence length="291" mass="32178">MEEHPLLQAAPAAAAAPAPAPAAATDEEKRERKKRRRETGPRPVSSDVSLGNHQRYYGYRPRVQGAEPRRADARLRFLDATWWNNKKAKDVGCNDGTFSLEIARRFEPRILVGVDADAGLIRAATALVARRAREVDPDALLAKTEVKKGVARKGPLPFPHNCFFENEDVTTGGGDHSFDVISAFSVTKWIHLNHGDAGLLKFFRGVYASLKPGGRFVLEPQQWKSYQNRRRASEQIKATFKSIQVKPADFARVLVDDVGFESCELLGTPDDEALPEGFRRPIFCAVKGSGA</sequence>
<dbReference type="PROSITE" id="PS51515">
    <property type="entry name" value="BIN3_SAM"/>
    <property type="match status" value="1"/>
</dbReference>
<dbReference type="OrthoDB" id="10017101at2759"/>
<comment type="caution">
    <text evidence="9">The sequence shown here is derived from an EMBL/GenBank/DDBJ whole genome shotgun (WGS) entry which is preliminary data.</text>
</comment>
<reference evidence="9" key="1">
    <citation type="submission" date="2021-11" db="EMBL/GenBank/DDBJ databases">
        <authorList>
            <consortium name="Genoscope - CEA"/>
            <person name="William W."/>
        </authorList>
    </citation>
    <scope>NUCLEOTIDE SEQUENCE</scope>
</reference>
<dbReference type="GO" id="GO:0008173">
    <property type="term" value="F:RNA methyltransferase activity"/>
    <property type="evidence" value="ECO:0007669"/>
    <property type="project" value="UniProtKB-UniRule"/>
</dbReference>
<dbReference type="Proteomes" id="UP000789595">
    <property type="component" value="Unassembled WGS sequence"/>
</dbReference>
<dbReference type="Gene3D" id="3.40.50.150">
    <property type="entry name" value="Vaccinia Virus protein VP39"/>
    <property type="match status" value="1"/>
</dbReference>
<evidence type="ECO:0000313" key="9">
    <source>
        <dbReference type="EMBL" id="CAH0378779.1"/>
    </source>
</evidence>
<dbReference type="CDD" id="cd02440">
    <property type="entry name" value="AdoMet_MTases"/>
    <property type="match status" value="1"/>
</dbReference>
<dbReference type="InterPro" id="IPR010675">
    <property type="entry name" value="Bin3_C"/>
</dbReference>
<keyword evidence="4 5" id="KW-0949">S-adenosyl-L-methionine</keyword>
<evidence type="ECO:0000256" key="7">
    <source>
        <dbReference type="SAM" id="MobiDB-lite"/>
    </source>
</evidence>
<dbReference type="InterPro" id="IPR029063">
    <property type="entry name" value="SAM-dependent_MTases_sf"/>
</dbReference>
<comment type="similarity">
    <text evidence="1 6">Belongs to the methyltransferase superfamily.</text>
</comment>
<evidence type="ECO:0000256" key="5">
    <source>
        <dbReference type="PROSITE-ProRule" id="PRU00848"/>
    </source>
</evidence>
<dbReference type="GO" id="GO:0017069">
    <property type="term" value="F:snRNA binding"/>
    <property type="evidence" value="ECO:0007669"/>
    <property type="project" value="TreeGrafter"/>
</dbReference>
<protein>
    <recommendedName>
        <fullName evidence="6">RNA methyltransferase</fullName>
        <ecNumber evidence="6">2.1.1.-</ecNumber>
    </recommendedName>
</protein>
<evidence type="ECO:0000256" key="6">
    <source>
        <dbReference type="RuleBase" id="RU367087"/>
    </source>
</evidence>
<dbReference type="InterPro" id="IPR039772">
    <property type="entry name" value="Bin3-like"/>
</dbReference>
<gene>
    <name evidence="9" type="ORF">PECAL_6P03770</name>
</gene>
<dbReference type="GO" id="GO:0008171">
    <property type="term" value="F:O-methyltransferase activity"/>
    <property type="evidence" value="ECO:0007669"/>
    <property type="project" value="UniProtKB-UniRule"/>
</dbReference>
<dbReference type="EC" id="2.1.1.-" evidence="6"/>
<feature type="compositionally biased region" description="Low complexity" evidence="7">
    <location>
        <begin position="9"/>
        <end position="24"/>
    </location>
</feature>
<accession>A0A8J2SWM7</accession>
<feature type="domain" description="Bin3-type SAM" evidence="8">
    <location>
        <begin position="72"/>
        <end position="290"/>
    </location>
</feature>
<feature type="region of interest" description="Disordered" evidence="7">
    <location>
        <begin position="1"/>
        <end position="51"/>
    </location>
</feature>